<evidence type="ECO:0000256" key="1">
    <source>
        <dbReference type="ARBA" id="ARBA00004613"/>
    </source>
</evidence>
<dbReference type="Pfam" id="PF03128">
    <property type="entry name" value="CXCXC"/>
    <property type="match status" value="1"/>
</dbReference>
<evidence type="ECO:0000256" key="2">
    <source>
        <dbReference type="ARBA" id="ARBA00022525"/>
    </source>
</evidence>
<accession>A0A3R8LYE3</accession>
<evidence type="ECO:0000313" key="4">
    <source>
        <dbReference type="EMBL" id="RRN48810.1"/>
    </source>
</evidence>
<gene>
    <name evidence="4" type="ORF">EI220_10685</name>
</gene>
<dbReference type="AlphaFoldDB" id="A0A3R8LYE3"/>
<dbReference type="GO" id="GO:0005576">
    <property type="term" value="C:extracellular region"/>
    <property type="evidence" value="ECO:0007669"/>
    <property type="project" value="UniProtKB-SubCell"/>
</dbReference>
<dbReference type="EMBL" id="RRZO01000067">
    <property type="protein sequence ID" value="RRN48810.1"/>
    <property type="molecule type" value="Genomic_DNA"/>
</dbReference>
<comment type="subcellular location">
    <subcellularLocation>
        <location evidence="1">Secreted</location>
    </subcellularLocation>
</comment>
<name>A0A3R8LYE3_STRSU</name>
<dbReference type="InterPro" id="IPR004153">
    <property type="entry name" value="CXCXC_repeat"/>
</dbReference>
<keyword evidence="3" id="KW-0732">Signal</keyword>
<keyword evidence="2" id="KW-0964">Secreted</keyword>
<sequence>MSLIFAEQRHSCGCTGNVHSQQSYYNKNTCKCKCFVSFFLHFENFALLLVW</sequence>
<comment type="caution">
    <text evidence="4">The sequence shown here is derived from an EMBL/GenBank/DDBJ whole genome shotgun (WGS) entry which is preliminary data.</text>
</comment>
<evidence type="ECO:0000256" key="3">
    <source>
        <dbReference type="ARBA" id="ARBA00022729"/>
    </source>
</evidence>
<organism evidence="4 5">
    <name type="scientific">Streptococcus suis</name>
    <dbReference type="NCBI Taxonomy" id="1307"/>
    <lineage>
        <taxon>Bacteria</taxon>
        <taxon>Bacillati</taxon>
        <taxon>Bacillota</taxon>
        <taxon>Bacilli</taxon>
        <taxon>Lactobacillales</taxon>
        <taxon>Streptococcaceae</taxon>
        <taxon>Streptococcus</taxon>
    </lineage>
</organism>
<proteinExistence type="predicted"/>
<dbReference type="Proteomes" id="UP000278566">
    <property type="component" value="Unassembled WGS sequence"/>
</dbReference>
<evidence type="ECO:0000313" key="5">
    <source>
        <dbReference type="Proteomes" id="UP000278566"/>
    </source>
</evidence>
<reference evidence="4 5" key="1">
    <citation type="submission" date="2018-11" db="EMBL/GenBank/DDBJ databases">
        <title>Changes in penicillin susceptibility of Streptococcus suis isolates by amino acid alterations in the penicillin-binding protein.</title>
        <authorList>
            <person name="Niemann L."/>
            <person name="Eichhorn I."/>
        </authorList>
    </citation>
    <scope>NUCLEOTIDE SEQUENCE [LARGE SCALE GENOMIC DNA]</scope>
    <source>
        <strain evidence="4 5">IMT40738</strain>
    </source>
</reference>
<protein>
    <submittedName>
        <fullName evidence="4">Uncharacterized protein</fullName>
    </submittedName>
</protein>